<dbReference type="Pfam" id="PF14121">
    <property type="entry name" value="Porin_10"/>
    <property type="match status" value="1"/>
</dbReference>
<dbReference type="InterPro" id="IPR025631">
    <property type="entry name" value="Porin_10"/>
</dbReference>
<accession>A0A8X8IG73</accession>
<dbReference type="AlphaFoldDB" id="A0A8X8IG73"/>
<evidence type="ECO:0000256" key="1">
    <source>
        <dbReference type="SAM" id="MobiDB-lite"/>
    </source>
</evidence>
<name>A0A8X8IG73_9BACT</name>
<dbReference type="Proteomes" id="UP000198711">
    <property type="component" value="Unassembled WGS sequence"/>
</dbReference>
<comment type="caution">
    <text evidence="2">The sequence shown here is derived from an EMBL/GenBank/DDBJ whole genome shotgun (WGS) entry which is preliminary data.</text>
</comment>
<dbReference type="RefSeq" id="WP_092727038.1">
    <property type="nucleotide sequence ID" value="NZ_FNNO01000025.1"/>
</dbReference>
<organism evidence="2 3">
    <name type="scientific">Hydrobacter penzbergensis</name>
    <dbReference type="NCBI Taxonomy" id="1235997"/>
    <lineage>
        <taxon>Bacteria</taxon>
        <taxon>Pseudomonadati</taxon>
        <taxon>Bacteroidota</taxon>
        <taxon>Chitinophagia</taxon>
        <taxon>Chitinophagales</taxon>
        <taxon>Chitinophagaceae</taxon>
        <taxon>Hydrobacter</taxon>
    </lineage>
</organism>
<evidence type="ECO:0000313" key="2">
    <source>
        <dbReference type="EMBL" id="SDX68031.1"/>
    </source>
</evidence>
<dbReference type="EMBL" id="FNNO01000025">
    <property type="protein sequence ID" value="SDX68031.1"/>
    <property type="molecule type" value="Genomic_DNA"/>
</dbReference>
<sequence>MVQRLLIIILLLGSVSLRAQQIPLRQYGQQGTGGSNVTYDNQGRPIRKSKGSDSLQHRDRYADSITIYYRYYDSTRNRIIDSSINDFTIRFPLPYYYHTLGNYGTAAQSMLFNPYMKPGFDAGFHQYDIYAYTVENTRFYQTTRPYTELAYLLGSKAEQLVNLSHTQNRKSNFNFSFEYRFSNEPGVLKTQNASHNNIRFTAHYQTRNKKYEYFLIYISNKAASSENGGLRDVKKLDSLALNDPYELETRLGIAGAATRNPFNTSVVTGNIYKNTTLLFRHHFDLGKKDSLVTDSVTYKLFYPRLRVEHTLNYTTSSYEFLDQNADSTTYRKYFNIRLPKSGVVIDIKDQWKSLINEFSLLSFPDKNNQSQYLKAGIALQNLRGTFDTITTRSYYNVYATGEYRNRTRNQVWDIEANGQLYLNGFNAGDYAAFVSMKRSLGKKLGYFNIGFQNVNRSPSFLVTDTVSHFWVANRGHFNKENVIRLFAQYENPRSALRLGAEYFAVTNYLYFDSFMLARQEPALFNVLHLSLEKRIRLSRHWNWYTEVHLQQTTGQPPVNLPLILTRNRIAFEGNFYTNLFLSTGLELRYNTPYKADNYSPFIGQYFYQRTESISNRLDINAFLHFRIKSFKGFVRLENLNTLNLEKGFQFSKLNFVSGVYPNTGLWTRVGIWWNFVN</sequence>
<reference evidence="2 3" key="1">
    <citation type="submission" date="2016-10" db="EMBL/GenBank/DDBJ databases">
        <authorList>
            <person name="Varghese N."/>
            <person name="Submissions S."/>
        </authorList>
    </citation>
    <scope>NUCLEOTIDE SEQUENCE [LARGE SCALE GENOMIC DNA]</scope>
    <source>
        <strain evidence="2 3">DSM 25353</strain>
    </source>
</reference>
<protein>
    <submittedName>
        <fullName evidence="2">Porin</fullName>
    </submittedName>
</protein>
<gene>
    <name evidence="2" type="ORF">SAMN05444410_12519</name>
</gene>
<keyword evidence="3" id="KW-1185">Reference proteome</keyword>
<proteinExistence type="predicted"/>
<feature type="region of interest" description="Disordered" evidence="1">
    <location>
        <begin position="28"/>
        <end position="53"/>
    </location>
</feature>
<evidence type="ECO:0000313" key="3">
    <source>
        <dbReference type="Proteomes" id="UP000198711"/>
    </source>
</evidence>